<dbReference type="PANTHER" id="PTHR39332:SF7">
    <property type="entry name" value="SRPBCC FAMILY PROTEIN"/>
    <property type="match status" value="1"/>
</dbReference>
<dbReference type="Gene3D" id="3.30.530.20">
    <property type="match status" value="1"/>
</dbReference>
<proteinExistence type="predicted"/>
<dbReference type="InterPro" id="IPR023393">
    <property type="entry name" value="START-like_dom_sf"/>
</dbReference>
<dbReference type="Proteomes" id="UP000461010">
    <property type="component" value="Unassembled WGS sequence"/>
</dbReference>
<comment type="caution">
    <text evidence="1">The sequence shown here is derived from an EMBL/GenBank/DDBJ whole genome shotgun (WGS) entry which is preliminary data.</text>
</comment>
<evidence type="ECO:0000313" key="4">
    <source>
        <dbReference type="Proteomes" id="UP000472839"/>
    </source>
</evidence>
<organism evidence="1 4">
    <name type="scientific">Poseidonibacter ostreae</name>
    <dbReference type="NCBI Taxonomy" id="2654171"/>
    <lineage>
        <taxon>Bacteria</taxon>
        <taxon>Pseudomonadati</taxon>
        <taxon>Campylobacterota</taxon>
        <taxon>Epsilonproteobacteria</taxon>
        <taxon>Campylobacterales</taxon>
        <taxon>Arcobacteraceae</taxon>
        <taxon>Poseidonibacter</taxon>
    </lineage>
</organism>
<gene>
    <name evidence="2" type="ORF">GBG18_05595</name>
    <name evidence="1" type="ORF">GBG19_07105</name>
</gene>
<dbReference type="InterPro" id="IPR019587">
    <property type="entry name" value="Polyketide_cyclase/dehydratase"/>
</dbReference>
<dbReference type="PANTHER" id="PTHR39332">
    <property type="entry name" value="BLL4707 PROTEIN"/>
    <property type="match status" value="1"/>
</dbReference>
<evidence type="ECO:0000313" key="2">
    <source>
        <dbReference type="EMBL" id="KAB7891772.1"/>
    </source>
</evidence>
<evidence type="ECO:0000313" key="1">
    <source>
        <dbReference type="EMBL" id="KAB7889089.1"/>
    </source>
</evidence>
<reference evidence="3 4" key="1">
    <citation type="submission" date="2019-10" db="EMBL/GenBank/DDBJ databases">
        <title>Poseidonibacter ostreae sp. nov., isolated from the gut of the Ostrea denselamellosa.</title>
        <authorList>
            <person name="Choi A."/>
        </authorList>
    </citation>
    <scope>NUCLEOTIDE SEQUENCE [LARGE SCALE GENOMIC DNA]</scope>
    <source>
        <strain evidence="1 4">SJOD-M-33</strain>
        <strain evidence="2 3">SJOD-M-5</strain>
    </source>
</reference>
<dbReference type="AlphaFoldDB" id="A0A6L4WT99"/>
<protein>
    <recommendedName>
        <fullName evidence="5">SRPBCC family protein</fullName>
    </recommendedName>
</protein>
<evidence type="ECO:0000313" key="3">
    <source>
        <dbReference type="Proteomes" id="UP000461010"/>
    </source>
</evidence>
<keyword evidence="3" id="KW-1185">Reference proteome</keyword>
<dbReference type="Proteomes" id="UP000472839">
    <property type="component" value="Unassembled WGS sequence"/>
</dbReference>
<dbReference type="CDD" id="cd07821">
    <property type="entry name" value="PYR_PYL_RCAR_like"/>
    <property type="match status" value="1"/>
</dbReference>
<name>A0A6L4WT99_9BACT</name>
<dbReference type="RefSeq" id="WP_152189174.1">
    <property type="nucleotide sequence ID" value="NZ_WFKJ01000012.1"/>
</dbReference>
<dbReference type="Pfam" id="PF10604">
    <property type="entry name" value="Polyketide_cyc2"/>
    <property type="match status" value="1"/>
</dbReference>
<dbReference type="SUPFAM" id="SSF55961">
    <property type="entry name" value="Bet v1-like"/>
    <property type="match status" value="1"/>
</dbReference>
<evidence type="ECO:0008006" key="5">
    <source>
        <dbReference type="Google" id="ProtNLM"/>
    </source>
</evidence>
<sequence>MRIEIKINQDIKSMKKDVWDLVGPFEKIATWFEGIKKTEIEISDNGNTVRHLTFDNDAIISDELIKKDDFSYTYKIIKGDLPFENYIATIGIKSNDESVSLYCNISIDVSQDNKDESVKFLEDIYENAFKNVQLIFESNSN</sequence>
<dbReference type="EMBL" id="WFKK01000017">
    <property type="protein sequence ID" value="KAB7889089.1"/>
    <property type="molecule type" value="Genomic_DNA"/>
</dbReference>
<accession>A0A6L4WT99</accession>
<dbReference type="EMBL" id="WFKJ01000012">
    <property type="protein sequence ID" value="KAB7891772.1"/>
    <property type="molecule type" value="Genomic_DNA"/>
</dbReference>